<evidence type="ECO:0000313" key="2">
    <source>
        <dbReference type="EMBL" id="CUG89362.1"/>
    </source>
</evidence>
<dbReference type="EMBL" id="CYKH01001728">
    <property type="protein sequence ID" value="CUG89362.1"/>
    <property type="molecule type" value="Genomic_DNA"/>
</dbReference>
<proteinExistence type="predicted"/>
<sequence>MTMRVTPGKIYGFGFAFMVATTVWNRYSNKGLMERVEGVKQEKLRQAAELRSTTTGDDKR</sequence>
<evidence type="ECO:0000313" key="3">
    <source>
        <dbReference type="Proteomes" id="UP000051952"/>
    </source>
</evidence>
<dbReference type="Proteomes" id="UP000051952">
    <property type="component" value="Unassembled WGS sequence"/>
</dbReference>
<organism evidence="2 3">
    <name type="scientific">Bodo saltans</name>
    <name type="common">Flagellated protozoan</name>
    <dbReference type="NCBI Taxonomy" id="75058"/>
    <lineage>
        <taxon>Eukaryota</taxon>
        <taxon>Discoba</taxon>
        <taxon>Euglenozoa</taxon>
        <taxon>Kinetoplastea</taxon>
        <taxon>Metakinetoplastina</taxon>
        <taxon>Eubodonida</taxon>
        <taxon>Bodonidae</taxon>
        <taxon>Bodo</taxon>
    </lineage>
</organism>
<dbReference type="OrthoDB" id="271360at2759"/>
<keyword evidence="3" id="KW-1185">Reference proteome</keyword>
<evidence type="ECO:0000256" key="1">
    <source>
        <dbReference type="SAM" id="Phobius"/>
    </source>
</evidence>
<name>A0A0S4JD12_BODSA</name>
<dbReference type="AlphaFoldDB" id="A0A0S4JD12"/>
<accession>A0A0S4JD12</accession>
<keyword evidence="1 2" id="KW-0812">Transmembrane</keyword>
<reference evidence="3" key="1">
    <citation type="submission" date="2015-09" db="EMBL/GenBank/DDBJ databases">
        <authorList>
            <consortium name="Pathogen Informatics"/>
        </authorList>
    </citation>
    <scope>NUCLEOTIDE SEQUENCE [LARGE SCALE GENOMIC DNA]</scope>
    <source>
        <strain evidence="3">Lake Konstanz</strain>
    </source>
</reference>
<protein>
    <submittedName>
        <fullName evidence="2">Transmembrane protein, putative</fullName>
    </submittedName>
</protein>
<dbReference type="VEuPathDB" id="TriTrypDB:BSAL_20685"/>
<keyword evidence="1" id="KW-1133">Transmembrane helix</keyword>
<gene>
    <name evidence="2" type="ORF">BSAL_20685</name>
</gene>
<feature type="transmembrane region" description="Helical" evidence="1">
    <location>
        <begin position="6"/>
        <end position="25"/>
    </location>
</feature>
<keyword evidence="1" id="KW-0472">Membrane</keyword>